<dbReference type="Pfam" id="PF00015">
    <property type="entry name" value="MCPsignal"/>
    <property type="match status" value="1"/>
</dbReference>
<evidence type="ECO:0000313" key="14">
    <source>
        <dbReference type="Proteomes" id="UP000214880"/>
    </source>
</evidence>
<accession>A0A1G9UPB4</accession>
<dbReference type="InterPro" id="IPR004089">
    <property type="entry name" value="MCPsignal_dom"/>
</dbReference>
<dbReference type="SMART" id="SM00283">
    <property type="entry name" value="MA"/>
    <property type="match status" value="1"/>
</dbReference>
<keyword evidence="3" id="KW-0145">Chemotaxis</keyword>
<protein>
    <submittedName>
        <fullName evidence="13">Methyl-accepting chemotaxis sensory transducer with Cache sensor</fullName>
    </submittedName>
</protein>
<dbReference type="Pfam" id="PF00672">
    <property type="entry name" value="HAMP"/>
    <property type="match status" value="1"/>
</dbReference>
<feature type="domain" description="Methyl-accepting transducer" evidence="11">
    <location>
        <begin position="372"/>
        <end position="629"/>
    </location>
</feature>
<evidence type="ECO:0000256" key="7">
    <source>
        <dbReference type="ARBA" id="ARBA00023224"/>
    </source>
</evidence>
<dbReference type="InterPro" id="IPR033479">
    <property type="entry name" value="dCache_1"/>
</dbReference>
<dbReference type="Gene3D" id="1.10.287.950">
    <property type="entry name" value="Methyl-accepting chemotaxis protein"/>
    <property type="match status" value="1"/>
</dbReference>
<dbReference type="STRING" id="146817.SAMN04488502_10616"/>
<evidence type="ECO:0000256" key="6">
    <source>
        <dbReference type="ARBA" id="ARBA00023136"/>
    </source>
</evidence>
<organism evidence="13 14">
    <name type="scientific">Dendrosporobacter quercicolus</name>
    <dbReference type="NCBI Taxonomy" id="146817"/>
    <lineage>
        <taxon>Bacteria</taxon>
        <taxon>Bacillati</taxon>
        <taxon>Bacillota</taxon>
        <taxon>Negativicutes</taxon>
        <taxon>Selenomonadales</taxon>
        <taxon>Sporomusaceae</taxon>
        <taxon>Dendrosporobacter</taxon>
    </lineage>
</organism>
<dbReference type="SUPFAM" id="SSF103190">
    <property type="entry name" value="Sensory domain-like"/>
    <property type="match status" value="1"/>
</dbReference>
<sequence length="658" mass="70035">MKLRLKLILVFSFLSVCILLFATITGYLFAKKQLISGMQNEMQSELLAHSNKLEGWLLSKGKMLEMTAGLLQNTDEAQIQPSLLSGYKVADQEISDLYLGYTDGKMIDGSGWQPPADYDPRTRGWYKTAFESKKLTFGAPYLDFVTQKMAVPVSIPLQNTSGQLRGIIGADVLLQTLVDNVKSITLQGNGYAFLLDSQGTILAHPNDAFLSKHFSEVQELQSSSDLMQKILASEQGLEQYSEQGKTMLMVHRKLPVSGWVLSLHIPEEIIYQPLRQLQLLFAGIIAVSILVVVALTYLLAQRLVKPIEAVAGQVRLVADGDLTVEAPVTGKDEIAQLAAGFNAMVDGLRSMILHVQDNSRQLAASSEELTASANQSADAANQVAGSITEVALGAEKQADSANQIMTIAQSMAEQVEQISRTAGHVAAAAGETAQAAGQGRQVVNEAVAQMSKIGQNTTAIQSTIAELNQSSREIGEIIVLISALAGQTNLLALNAAIEAARAGEQGRGFAVVAEEVRKLAEQSNEAAQQVGVLIAKNATNLDQVVAVTQAGASGIQSGVNLVSQTGETFKQIVDAVLKLSAEIRAISESIRTIAGGNQTLITAIQDIDKTSKQTAAESQTVSAATEEQSASMQQIASASQSLAVLAGDLQAAVSKFQL</sequence>
<evidence type="ECO:0000256" key="5">
    <source>
        <dbReference type="ARBA" id="ARBA00022989"/>
    </source>
</evidence>
<dbReference type="Gene3D" id="3.30.450.20">
    <property type="entry name" value="PAS domain"/>
    <property type="match status" value="2"/>
</dbReference>
<dbReference type="RefSeq" id="WP_092073408.1">
    <property type="nucleotide sequence ID" value="NZ_FNHB01000006.1"/>
</dbReference>
<comment type="similarity">
    <text evidence="8">Belongs to the methyl-accepting chemotaxis (MCP) protein family.</text>
</comment>
<keyword evidence="7 9" id="KW-0807">Transducer</keyword>
<dbReference type="PANTHER" id="PTHR32089:SF112">
    <property type="entry name" value="LYSOZYME-LIKE PROTEIN-RELATED"/>
    <property type="match status" value="1"/>
</dbReference>
<evidence type="ECO:0000256" key="9">
    <source>
        <dbReference type="PROSITE-ProRule" id="PRU00284"/>
    </source>
</evidence>
<keyword evidence="5 10" id="KW-1133">Transmembrane helix</keyword>
<proteinExistence type="inferred from homology"/>
<dbReference type="InterPro" id="IPR003660">
    <property type="entry name" value="HAMP_dom"/>
</dbReference>
<keyword evidence="2" id="KW-1003">Cell membrane</keyword>
<dbReference type="Pfam" id="PF02743">
    <property type="entry name" value="dCache_1"/>
    <property type="match status" value="1"/>
</dbReference>
<reference evidence="13 14" key="1">
    <citation type="submission" date="2016-10" db="EMBL/GenBank/DDBJ databases">
        <authorList>
            <person name="de Groot N.N."/>
        </authorList>
    </citation>
    <scope>NUCLEOTIDE SEQUENCE [LARGE SCALE GENOMIC DNA]</scope>
    <source>
        <strain evidence="13 14">DSM 1736</strain>
    </source>
</reference>
<dbReference type="AlphaFoldDB" id="A0A1G9UPB4"/>
<dbReference type="InterPro" id="IPR029151">
    <property type="entry name" value="Sensor-like_sf"/>
</dbReference>
<evidence type="ECO:0000256" key="3">
    <source>
        <dbReference type="ARBA" id="ARBA00022500"/>
    </source>
</evidence>
<keyword evidence="4 10" id="KW-0812">Transmembrane</keyword>
<feature type="domain" description="HAMP" evidence="12">
    <location>
        <begin position="301"/>
        <end position="353"/>
    </location>
</feature>
<evidence type="ECO:0000256" key="10">
    <source>
        <dbReference type="SAM" id="Phobius"/>
    </source>
</evidence>
<dbReference type="OrthoDB" id="136416at2"/>
<comment type="subcellular location">
    <subcellularLocation>
        <location evidence="1">Cell membrane</location>
        <topology evidence="1">Multi-pass membrane protein</topology>
    </subcellularLocation>
</comment>
<dbReference type="CDD" id="cd06225">
    <property type="entry name" value="HAMP"/>
    <property type="match status" value="1"/>
</dbReference>
<dbReference type="PROSITE" id="PS50111">
    <property type="entry name" value="CHEMOTAXIS_TRANSDUC_2"/>
    <property type="match status" value="1"/>
</dbReference>
<dbReference type="SMART" id="SM00304">
    <property type="entry name" value="HAMP"/>
    <property type="match status" value="1"/>
</dbReference>
<evidence type="ECO:0000256" key="1">
    <source>
        <dbReference type="ARBA" id="ARBA00004651"/>
    </source>
</evidence>
<dbReference type="CDD" id="cd12912">
    <property type="entry name" value="PDC2_MCP_like"/>
    <property type="match status" value="1"/>
</dbReference>
<feature type="transmembrane region" description="Helical" evidence="10">
    <location>
        <begin position="279"/>
        <end position="300"/>
    </location>
</feature>
<keyword evidence="14" id="KW-1185">Reference proteome</keyword>
<dbReference type="CDD" id="cd11386">
    <property type="entry name" value="MCP_signal"/>
    <property type="match status" value="1"/>
</dbReference>
<dbReference type="PROSITE" id="PS50885">
    <property type="entry name" value="HAMP"/>
    <property type="match status" value="1"/>
</dbReference>
<name>A0A1G9UPB4_9FIRM</name>
<dbReference type="EMBL" id="FNHB01000006">
    <property type="protein sequence ID" value="SDM61768.1"/>
    <property type="molecule type" value="Genomic_DNA"/>
</dbReference>
<dbReference type="PANTHER" id="PTHR32089">
    <property type="entry name" value="METHYL-ACCEPTING CHEMOTAXIS PROTEIN MCPB"/>
    <property type="match status" value="1"/>
</dbReference>
<keyword evidence="6 10" id="KW-0472">Membrane</keyword>
<evidence type="ECO:0000256" key="8">
    <source>
        <dbReference type="ARBA" id="ARBA00029447"/>
    </source>
</evidence>
<evidence type="ECO:0000256" key="2">
    <source>
        <dbReference type="ARBA" id="ARBA00022475"/>
    </source>
</evidence>
<evidence type="ECO:0000259" key="11">
    <source>
        <dbReference type="PROSITE" id="PS50111"/>
    </source>
</evidence>
<dbReference type="Proteomes" id="UP000214880">
    <property type="component" value="Unassembled WGS sequence"/>
</dbReference>
<dbReference type="GO" id="GO:0007165">
    <property type="term" value="P:signal transduction"/>
    <property type="evidence" value="ECO:0007669"/>
    <property type="project" value="UniProtKB-KW"/>
</dbReference>
<evidence type="ECO:0000313" key="13">
    <source>
        <dbReference type="EMBL" id="SDM61768.1"/>
    </source>
</evidence>
<dbReference type="CDD" id="cd18773">
    <property type="entry name" value="PDC1_HK_sensor"/>
    <property type="match status" value="1"/>
</dbReference>
<evidence type="ECO:0000259" key="12">
    <source>
        <dbReference type="PROSITE" id="PS50885"/>
    </source>
</evidence>
<evidence type="ECO:0000256" key="4">
    <source>
        <dbReference type="ARBA" id="ARBA00022692"/>
    </source>
</evidence>
<dbReference type="SUPFAM" id="SSF58104">
    <property type="entry name" value="Methyl-accepting chemotaxis protein (MCP) signaling domain"/>
    <property type="match status" value="1"/>
</dbReference>
<gene>
    <name evidence="13" type="ORF">SAMN04488502_10616</name>
</gene>
<dbReference type="GO" id="GO:0006935">
    <property type="term" value="P:chemotaxis"/>
    <property type="evidence" value="ECO:0007669"/>
    <property type="project" value="UniProtKB-KW"/>
</dbReference>
<dbReference type="GO" id="GO:0005886">
    <property type="term" value="C:plasma membrane"/>
    <property type="evidence" value="ECO:0007669"/>
    <property type="project" value="UniProtKB-SubCell"/>
</dbReference>